<dbReference type="PANTHER" id="PTHR36456:SF1">
    <property type="entry name" value="UPF0232 PROTEIN SCO3875"/>
    <property type="match status" value="1"/>
</dbReference>
<dbReference type="EMBL" id="AMCI01007832">
    <property type="protein sequence ID" value="EJW91980.1"/>
    <property type="molecule type" value="Genomic_DNA"/>
</dbReference>
<sequence length="100" mass="11660">MLLHMERRKEEKLDAILLRFLRQAQLEGPLNEFRLIEAWGEVAGPVVERSTKDLKIYNQKLYVSIRSAAMRTELMMRRSELVQALNKRVGAQVIVDICFS</sequence>
<accession>J9BWM9</accession>
<gene>
    <name evidence="1" type="ORF">EVA_19911</name>
</gene>
<dbReference type="AlphaFoldDB" id="J9BWM9"/>
<proteinExistence type="predicted"/>
<protein>
    <submittedName>
        <fullName evidence="1">Protein containing DUF721</fullName>
    </submittedName>
</protein>
<dbReference type="Pfam" id="PF05258">
    <property type="entry name" value="DciA"/>
    <property type="match status" value="1"/>
</dbReference>
<evidence type="ECO:0000313" key="1">
    <source>
        <dbReference type="EMBL" id="EJW91980.1"/>
    </source>
</evidence>
<dbReference type="PANTHER" id="PTHR36456">
    <property type="entry name" value="UPF0232 PROTEIN SCO3875"/>
    <property type="match status" value="1"/>
</dbReference>
<name>J9BWM9_9ZZZZ</name>
<comment type="caution">
    <text evidence="1">The sequence shown here is derived from an EMBL/GenBank/DDBJ whole genome shotgun (WGS) entry which is preliminary data.</text>
</comment>
<reference evidence="1" key="1">
    <citation type="journal article" date="2012" name="PLoS ONE">
        <title>Gene sets for utilization of primary and secondary nutrition supplies in the distal gut of endangered iberian lynx.</title>
        <authorList>
            <person name="Alcaide M."/>
            <person name="Messina E."/>
            <person name="Richter M."/>
            <person name="Bargiela R."/>
            <person name="Peplies J."/>
            <person name="Huws S.A."/>
            <person name="Newbold C.J."/>
            <person name="Golyshin P.N."/>
            <person name="Simon M.A."/>
            <person name="Lopez G."/>
            <person name="Yakimov M.M."/>
            <person name="Ferrer M."/>
        </authorList>
    </citation>
    <scope>NUCLEOTIDE SEQUENCE</scope>
</reference>
<dbReference type="InterPro" id="IPR007922">
    <property type="entry name" value="DciA-like"/>
</dbReference>
<organism evidence="1">
    <name type="scientific">gut metagenome</name>
    <dbReference type="NCBI Taxonomy" id="749906"/>
    <lineage>
        <taxon>unclassified sequences</taxon>
        <taxon>metagenomes</taxon>
        <taxon>organismal metagenomes</taxon>
    </lineage>
</organism>